<dbReference type="AlphaFoldDB" id="A0A511NB60"/>
<dbReference type="Proteomes" id="UP000321306">
    <property type="component" value="Unassembled WGS sequence"/>
</dbReference>
<evidence type="ECO:0000313" key="2">
    <source>
        <dbReference type="Proteomes" id="UP000321306"/>
    </source>
</evidence>
<keyword evidence="2" id="KW-1185">Reference proteome</keyword>
<dbReference type="OrthoDB" id="77448at2"/>
<name>A0A511NB60_DEIC1</name>
<dbReference type="EMBL" id="BJXB01000054">
    <property type="protein sequence ID" value="GEM50044.1"/>
    <property type="molecule type" value="Genomic_DNA"/>
</dbReference>
<sequence>MAHPLQALFDLQEALRRKAVWRHDLDHHDPEDFRLPYPRFVAVVSDEVLFHQYLQESIELAAEYEERQITTRWFPTFFNETWENATVRVMEAYKPRVLHGEGTLPLMPVDEGKKDTYTESRLNELQELDCPYLTLRLAGKVSDGKYFPELVYHARKPVTVRVSTGRKFRLYARIVGGGNRNGVKVGAVVVRGLEGKVFEHLPRATRKDTKPLLIKILRYSFHGSAM</sequence>
<proteinExistence type="predicted"/>
<organism evidence="1 2">
    <name type="scientific">Deinococcus cellulosilyticus (strain DSM 18568 / NBRC 106333 / KACC 11606 / 5516J-15)</name>
    <dbReference type="NCBI Taxonomy" id="1223518"/>
    <lineage>
        <taxon>Bacteria</taxon>
        <taxon>Thermotogati</taxon>
        <taxon>Deinococcota</taxon>
        <taxon>Deinococci</taxon>
        <taxon>Deinococcales</taxon>
        <taxon>Deinococcaceae</taxon>
        <taxon>Deinococcus</taxon>
    </lineage>
</organism>
<accession>A0A511NB60</accession>
<reference evidence="1 2" key="1">
    <citation type="submission" date="2019-07" db="EMBL/GenBank/DDBJ databases">
        <title>Whole genome shotgun sequence of Deinococcus cellulosilyticus NBRC 106333.</title>
        <authorList>
            <person name="Hosoyama A."/>
            <person name="Uohara A."/>
            <person name="Ohji S."/>
            <person name="Ichikawa N."/>
        </authorList>
    </citation>
    <scope>NUCLEOTIDE SEQUENCE [LARGE SCALE GENOMIC DNA]</scope>
    <source>
        <strain evidence="1 2">NBRC 106333</strain>
    </source>
</reference>
<gene>
    <name evidence="1" type="ORF">DC3_56790</name>
</gene>
<dbReference type="RefSeq" id="WP_146891801.1">
    <property type="nucleotide sequence ID" value="NZ_BJXB01000054.1"/>
</dbReference>
<protein>
    <submittedName>
        <fullName evidence="1">Uncharacterized protein</fullName>
    </submittedName>
</protein>
<evidence type="ECO:0000313" key="1">
    <source>
        <dbReference type="EMBL" id="GEM50044.1"/>
    </source>
</evidence>
<comment type="caution">
    <text evidence="1">The sequence shown here is derived from an EMBL/GenBank/DDBJ whole genome shotgun (WGS) entry which is preliminary data.</text>
</comment>